<evidence type="ECO:0000313" key="7">
    <source>
        <dbReference type="EMBL" id="PTB85983.1"/>
    </source>
</evidence>
<dbReference type="GO" id="GO:0005829">
    <property type="term" value="C:cytosol"/>
    <property type="evidence" value="ECO:0007669"/>
    <property type="project" value="TreeGrafter"/>
</dbReference>
<keyword evidence="3" id="KW-0547">Nucleotide-binding</keyword>
<dbReference type="GO" id="GO:0000049">
    <property type="term" value="F:tRNA binding"/>
    <property type="evidence" value="ECO:0007669"/>
    <property type="project" value="TreeGrafter"/>
</dbReference>
<keyword evidence="7" id="KW-0808">Transferase</keyword>
<dbReference type="InterPro" id="IPR018149">
    <property type="entry name" value="Lys-tRNA-synth_II_C"/>
</dbReference>
<feature type="domain" description="Aminoacyl-transfer RNA synthetases class-II family profile" evidence="6">
    <location>
        <begin position="16"/>
        <end position="317"/>
    </location>
</feature>
<keyword evidence="4" id="KW-0067">ATP-binding</keyword>
<dbReference type="Gene3D" id="3.30.930.10">
    <property type="entry name" value="Bira Bifunctional Protein, Domain 2"/>
    <property type="match status" value="1"/>
</dbReference>
<dbReference type="InterPro" id="IPR006195">
    <property type="entry name" value="aa-tRNA-synth_II"/>
</dbReference>
<dbReference type="GO" id="GO:0004824">
    <property type="term" value="F:lysine-tRNA ligase activity"/>
    <property type="evidence" value="ECO:0007669"/>
    <property type="project" value="UniProtKB-EC"/>
</dbReference>
<proteinExistence type="predicted"/>
<dbReference type="PANTHER" id="PTHR42918:SF6">
    <property type="entry name" value="ELONGATION FACTOR P--(R)-BETA-LYSINE LIGASE"/>
    <property type="match status" value="1"/>
</dbReference>
<name>A0A2T4CWN9_9GAMM</name>
<dbReference type="InterPro" id="IPR004364">
    <property type="entry name" value="Aa-tRNA-synt_II"/>
</dbReference>
<organism evidence="7">
    <name type="scientific">Pseudidiomarina aestuarii</name>
    <dbReference type="NCBI Taxonomy" id="624146"/>
    <lineage>
        <taxon>Bacteria</taxon>
        <taxon>Pseudomonadati</taxon>
        <taxon>Pseudomonadota</taxon>
        <taxon>Gammaproteobacteria</taxon>
        <taxon>Alteromonadales</taxon>
        <taxon>Idiomarinaceae</taxon>
        <taxon>Pseudidiomarina</taxon>
    </lineage>
</organism>
<reference evidence="7" key="1">
    <citation type="submission" date="2018-03" db="EMBL/GenBank/DDBJ databases">
        <title>Cross-interface Injection: A General Nanoliter Liquid Handling Method Applied to Single Cells Genome Amplification Automated Nanoliter Liquid Handling Applied to Single Cell Multiple Displacement Amplification.</title>
        <authorList>
            <person name="Yun J."/>
            <person name="Xu P."/>
            <person name="Xu J."/>
            <person name="Dai X."/>
            <person name="Wang Y."/>
            <person name="Zheng X."/>
            <person name="Cao C."/>
            <person name="Yi Q."/>
            <person name="Zhu Y."/>
            <person name="Wang L."/>
            <person name="Dong Z."/>
            <person name="Huang Y."/>
            <person name="Huang L."/>
            <person name="Du W."/>
        </authorList>
    </citation>
    <scope>NUCLEOTIDE SEQUENCE [LARGE SCALE GENOMIC DNA]</scope>
    <source>
        <strain evidence="7">Z-D3-2</strain>
    </source>
</reference>
<dbReference type="AlphaFoldDB" id="A0A2T4CWN9"/>
<dbReference type="GO" id="GO:0006430">
    <property type="term" value="P:lysyl-tRNA aminoacylation"/>
    <property type="evidence" value="ECO:0007669"/>
    <property type="project" value="InterPro"/>
</dbReference>
<comment type="catalytic activity">
    <reaction evidence="5">
        <text>D-beta-lysine + L-lysyl-[protein] + ATP = N(6)-((3R)-3,6-diaminohexanoyl)-L-lysyl-[protein] + AMP + diphosphate + H(+)</text>
        <dbReference type="Rhea" id="RHEA:83435"/>
        <dbReference type="Rhea" id="RHEA-COMP:9752"/>
        <dbReference type="Rhea" id="RHEA-COMP:20131"/>
        <dbReference type="ChEBI" id="CHEBI:15378"/>
        <dbReference type="ChEBI" id="CHEBI:29969"/>
        <dbReference type="ChEBI" id="CHEBI:30616"/>
        <dbReference type="ChEBI" id="CHEBI:33019"/>
        <dbReference type="ChEBI" id="CHEBI:84138"/>
        <dbReference type="ChEBI" id="CHEBI:156053"/>
        <dbReference type="ChEBI" id="CHEBI:456215"/>
    </reaction>
    <physiologicalReaction direction="left-to-right" evidence="5">
        <dbReference type="Rhea" id="RHEA:83436"/>
    </physiologicalReaction>
</comment>
<dbReference type="NCBIfam" id="TIGR00462">
    <property type="entry name" value="genX"/>
    <property type="match status" value="1"/>
</dbReference>
<accession>A0A2T4CWN9</accession>
<gene>
    <name evidence="7" type="ORF">C9940_04245</name>
</gene>
<keyword evidence="2 7" id="KW-0436">Ligase</keyword>
<comment type="caution">
    <text evidence="7">The sequence shown here is derived from an EMBL/GenBank/DDBJ whole genome shotgun (WGS) entry which is preliminary data.</text>
</comment>
<dbReference type="PRINTS" id="PR00982">
    <property type="entry name" value="TRNASYNTHLYS"/>
</dbReference>
<dbReference type="InterPro" id="IPR004525">
    <property type="entry name" value="EpmA"/>
</dbReference>
<dbReference type="PANTHER" id="PTHR42918">
    <property type="entry name" value="LYSYL-TRNA SYNTHETASE"/>
    <property type="match status" value="1"/>
</dbReference>
<evidence type="ECO:0000256" key="2">
    <source>
        <dbReference type="ARBA" id="ARBA00022598"/>
    </source>
</evidence>
<evidence type="ECO:0000256" key="1">
    <source>
        <dbReference type="ARBA" id="ARBA00011738"/>
    </source>
</evidence>
<protein>
    <submittedName>
        <fullName evidence="7">Elongation factor P lysine(34) lysyltransferase</fullName>
        <ecNumber evidence="7">6.1.1.6</ecNumber>
    </submittedName>
</protein>
<keyword evidence="7" id="KW-0251">Elongation factor</keyword>
<evidence type="ECO:0000259" key="6">
    <source>
        <dbReference type="PROSITE" id="PS50862"/>
    </source>
</evidence>
<dbReference type="EMBL" id="PYVN01000052">
    <property type="protein sequence ID" value="PTB85983.1"/>
    <property type="molecule type" value="Genomic_DNA"/>
</dbReference>
<comment type="subunit">
    <text evidence="1">Homodimer.</text>
</comment>
<dbReference type="NCBIfam" id="NF006828">
    <property type="entry name" value="PRK09350.1"/>
    <property type="match status" value="1"/>
</dbReference>
<dbReference type="GO" id="GO:0003746">
    <property type="term" value="F:translation elongation factor activity"/>
    <property type="evidence" value="ECO:0007669"/>
    <property type="project" value="UniProtKB-KW"/>
</dbReference>
<evidence type="ECO:0000256" key="3">
    <source>
        <dbReference type="ARBA" id="ARBA00022741"/>
    </source>
</evidence>
<dbReference type="EC" id="6.1.1.6" evidence="7"/>
<evidence type="ECO:0000256" key="5">
    <source>
        <dbReference type="ARBA" id="ARBA00052794"/>
    </source>
</evidence>
<dbReference type="GO" id="GO:0005524">
    <property type="term" value="F:ATP binding"/>
    <property type="evidence" value="ECO:0007669"/>
    <property type="project" value="UniProtKB-KW"/>
</dbReference>
<sequence>MQHADEWRPSATLETLRQRAAILQQTRAFFAARHVLEVDTPLLSRFGVTDVHLTNLETKLSGDSRTWYLQTSPEFAMKRLLAAGSGCIYQLGKVFRNDEQSRRHNPEFTMLEWYRVGFTMVDLIAEVSAYLQQMLDLTEVQSFTYAEAFQVFLAVDIFASNGFEQLQAQLLNRPEVADLAARETDFTTLQQLAMSVVIEPQLPTNTIVFITHFPLAQAALAAPTSDDPATAQRFEVFVNGMELANGYFELTDAVEQTKRFQNDQKQREQNGLAVMEADPRLLTALESGLPSCAGVALGFDRLVMLATQKQHIEEILPFAHDRA</sequence>
<dbReference type="GO" id="GO:0016740">
    <property type="term" value="F:transferase activity"/>
    <property type="evidence" value="ECO:0007669"/>
    <property type="project" value="UniProtKB-KW"/>
</dbReference>
<dbReference type="SUPFAM" id="SSF55681">
    <property type="entry name" value="Class II aaRS and biotin synthetases"/>
    <property type="match status" value="1"/>
</dbReference>
<dbReference type="Pfam" id="PF00152">
    <property type="entry name" value="tRNA-synt_2"/>
    <property type="match status" value="1"/>
</dbReference>
<evidence type="ECO:0000256" key="4">
    <source>
        <dbReference type="ARBA" id="ARBA00022840"/>
    </source>
</evidence>
<dbReference type="InterPro" id="IPR045864">
    <property type="entry name" value="aa-tRNA-synth_II/BPL/LPL"/>
</dbReference>
<keyword evidence="7" id="KW-0648">Protein biosynthesis</keyword>
<dbReference type="PROSITE" id="PS50862">
    <property type="entry name" value="AA_TRNA_LIGASE_II"/>
    <property type="match status" value="1"/>
</dbReference>
<dbReference type="FunFam" id="3.30.930.10:FF:000017">
    <property type="entry name" value="Elongation factor P--(R)-beta-lysine ligase"/>
    <property type="match status" value="1"/>
</dbReference>